<dbReference type="SMART" id="SM00220">
    <property type="entry name" value="S_TKc"/>
    <property type="match status" value="1"/>
</dbReference>
<dbReference type="PANTHER" id="PTHR44167">
    <property type="entry name" value="OVARIAN-SPECIFIC SERINE/THREONINE-PROTEIN KINASE LOK-RELATED"/>
    <property type="match status" value="1"/>
</dbReference>
<dbReference type="InterPro" id="IPR000719">
    <property type="entry name" value="Prot_kinase_dom"/>
</dbReference>
<dbReference type="InterPro" id="IPR011009">
    <property type="entry name" value="Kinase-like_dom_sf"/>
</dbReference>
<dbReference type="PANTHER" id="PTHR44167:SF24">
    <property type="entry name" value="SERINE_THREONINE-PROTEIN KINASE CHK2"/>
    <property type="match status" value="1"/>
</dbReference>
<dbReference type="Proteomes" id="UP000807825">
    <property type="component" value="Unassembled WGS sequence"/>
</dbReference>
<sequence>MAEKIHAELLIQELSSAGVYDPVSIEKLAVLIRSRAESNEISRRERALTAKVFRDRMQQIEKEGKIRFRALTRTKSAGDFLDCQVSQFLGYGNMGPVFAVSVDRQPFALKIYSSFELQDMMRIHGHFGLAGMLQDLAQEDGQTFLSKFGQKILAKKPSGVYARCKKIVKVHNVGGDGNYIYILMDLLGVDTLNRVDFDLLGCDPFDLCLWAIDCAVGLCHLHIEERRLHLNVRPEAFVRRDVKEEDRLPKYSFFHFPKKYPRRTGTPSLTTEFVLVDHFDTSISASDREPKGLGTVGSWLFVPPENVMQLLKTLRQDHTRFIVQGEPIQAERTVRLKRSQMDDIWALGLTLYQLLSKGRLPFKTPTTATEMINSVLLSKFDFSPIPHQFRSLLEAMLDKVPAQRFQRLLDGCPDNIISRKVMAEAVLYKLEIAAMEIA</sequence>
<proteinExistence type="predicted"/>
<dbReference type="GO" id="GO:0004674">
    <property type="term" value="F:protein serine/threonine kinase activity"/>
    <property type="evidence" value="ECO:0007669"/>
    <property type="project" value="TreeGrafter"/>
</dbReference>
<feature type="domain" description="Protein kinase" evidence="1">
    <location>
        <begin position="83"/>
        <end position="417"/>
    </location>
</feature>
<dbReference type="SUPFAM" id="SSF56112">
    <property type="entry name" value="Protein kinase-like (PK-like)"/>
    <property type="match status" value="1"/>
</dbReference>
<dbReference type="PROSITE" id="PS50011">
    <property type="entry name" value="PROTEIN_KINASE_DOM"/>
    <property type="match status" value="1"/>
</dbReference>
<organism evidence="2 3">
    <name type="scientific">Desulfomonile tiedjei</name>
    <dbReference type="NCBI Taxonomy" id="2358"/>
    <lineage>
        <taxon>Bacteria</taxon>
        <taxon>Pseudomonadati</taxon>
        <taxon>Thermodesulfobacteriota</taxon>
        <taxon>Desulfomonilia</taxon>
        <taxon>Desulfomonilales</taxon>
        <taxon>Desulfomonilaceae</taxon>
        <taxon>Desulfomonile</taxon>
    </lineage>
</organism>
<dbReference type="EMBL" id="JACRDE010000312">
    <property type="protein sequence ID" value="MBI5250169.1"/>
    <property type="molecule type" value="Genomic_DNA"/>
</dbReference>
<dbReference type="AlphaFoldDB" id="A0A9D6Z3R3"/>
<name>A0A9D6Z3R3_9BACT</name>
<evidence type="ECO:0000259" key="1">
    <source>
        <dbReference type="PROSITE" id="PS50011"/>
    </source>
</evidence>
<dbReference type="GO" id="GO:0005524">
    <property type="term" value="F:ATP binding"/>
    <property type="evidence" value="ECO:0007669"/>
    <property type="project" value="InterPro"/>
</dbReference>
<dbReference type="Gene3D" id="1.10.510.10">
    <property type="entry name" value="Transferase(Phosphotransferase) domain 1"/>
    <property type="match status" value="1"/>
</dbReference>
<evidence type="ECO:0000313" key="3">
    <source>
        <dbReference type="Proteomes" id="UP000807825"/>
    </source>
</evidence>
<dbReference type="GO" id="GO:0005737">
    <property type="term" value="C:cytoplasm"/>
    <property type="evidence" value="ECO:0007669"/>
    <property type="project" value="TreeGrafter"/>
</dbReference>
<accession>A0A9D6Z3R3</accession>
<evidence type="ECO:0000313" key="2">
    <source>
        <dbReference type="EMBL" id="MBI5250169.1"/>
    </source>
</evidence>
<reference evidence="2" key="1">
    <citation type="submission" date="2020-07" db="EMBL/GenBank/DDBJ databases">
        <title>Huge and variable diversity of episymbiotic CPR bacteria and DPANN archaea in groundwater ecosystems.</title>
        <authorList>
            <person name="He C.Y."/>
            <person name="Keren R."/>
            <person name="Whittaker M."/>
            <person name="Farag I.F."/>
            <person name="Doudna J."/>
            <person name="Cate J.H.D."/>
            <person name="Banfield J.F."/>
        </authorList>
    </citation>
    <scope>NUCLEOTIDE SEQUENCE</scope>
    <source>
        <strain evidence="2">NC_groundwater_1664_Pr3_B-0.1um_52_9</strain>
    </source>
</reference>
<protein>
    <recommendedName>
        <fullName evidence="1">Protein kinase domain-containing protein</fullName>
    </recommendedName>
</protein>
<gene>
    <name evidence="2" type="ORF">HY912_11805</name>
</gene>
<comment type="caution">
    <text evidence="2">The sequence shown here is derived from an EMBL/GenBank/DDBJ whole genome shotgun (WGS) entry which is preliminary data.</text>
</comment>